<dbReference type="AlphaFoldDB" id="A0A8K0RJS2"/>
<dbReference type="Pfam" id="PF00135">
    <property type="entry name" value="COesterase"/>
    <property type="match status" value="1"/>
</dbReference>
<evidence type="ECO:0000256" key="3">
    <source>
        <dbReference type="ARBA" id="ARBA00023157"/>
    </source>
</evidence>
<feature type="active site" description="Charge relay system" evidence="4">
    <location>
        <position position="447"/>
    </location>
</feature>
<keyword evidence="3" id="KW-1015">Disulfide bond</keyword>
<sequence>MHISLLLFVSFCLTSTSAGSSVSQDRPSATIDSGVVVGTSTAIPPAPHKIDKFLGVPFAAPLQRFSPPQKETPWQGIYDASTHKPACIQQFDFPEEDRARIIKWLNTPGPPAGESEDCLYLDIYAPPKGKEPKAVLFWIHGGVYLYGSGSLPLYDGSILAAIHDVVVVTTNYRLNVFGFPGSPEIPEGQRNLGLLDQRLALDWVQRNIAAFGGDPEQVTIFGESAGASSVDALITSPPHPLPFRAAIMQSGHKTLHPESSDSEKSWKKLIELAGCKESDALQCVRKKSALELKGIVERAALPFNPILDGVTVSKTPRRDRLSSINDTSAIARVPVMMGTNANEGSMYALPLARNTTEEFLHLVLSYLYPRGRPKGLLEALLKAYPLGEAGVKTEVGRMDRILTDVLSQCPIKFVADDSALVEIPTWRYYFDAGFSNSALFYGSGAYHSAEIEMVFGTYNTTDAPAFQVEVSRAMQKAWTDFAKDPIRGPGWGKVPEIASFGDGFRPGSSVEGKAVLEVIAEDLDKRCALYKGFYTG</sequence>
<evidence type="ECO:0000313" key="8">
    <source>
        <dbReference type="Proteomes" id="UP000813461"/>
    </source>
</evidence>
<dbReference type="Proteomes" id="UP000813461">
    <property type="component" value="Unassembled WGS sequence"/>
</dbReference>
<dbReference type="EMBL" id="JAGMVJ010000001">
    <property type="protein sequence ID" value="KAH7095779.1"/>
    <property type="molecule type" value="Genomic_DNA"/>
</dbReference>
<dbReference type="GO" id="GO:0004104">
    <property type="term" value="F:cholinesterase activity"/>
    <property type="evidence" value="ECO:0007669"/>
    <property type="project" value="InterPro"/>
</dbReference>
<dbReference type="SUPFAM" id="SSF53474">
    <property type="entry name" value="alpha/beta-Hydrolases"/>
    <property type="match status" value="1"/>
</dbReference>
<dbReference type="InterPro" id="IPR050654">
    <property type="entry name" value="AChE-related_enzymes"/>
</dbReference>
<evidence type="ECO:0000256" key="1">
    <source>
        <dbReference type="ARBA" id="ARBA00005964"/>
    </source>
</evidence>
<organism evidence="7 8">
    <name type="scientific">Paraphoma chrysanthemicola</name>
    <dbReference type="NCBI Taxonomy" id="798071"/>
    <lineage>
        <taxon>Eukaryota</taxon>
        <taxon>Fungi</taxon>
        <taxon>Dikarya</taxon>
        <taxon>Ascomycota</taxon>
        <taxon>Pezizomycotina</taxon>
        <taxon>Dothideomycetes</taxon>
        <taxon>Pleosporomycetidae</taxon>
        <taxon>Pleosporales</taxon>
        <taxon>Pleosporineae</taxon>
        <taxon>Phaeosphaeriaceae</taxon>
        <taxon>Paraphoma</taxon>
    </lineage>
</organism>
<proteinExistence type="inferred from homology"/>
<evidence type="ECO:0000259" key="6">
    <source>
        <dbReference type="Pfam" id="PF00135"/>
    </source>
</evidence>
<dbReference type="EC" id="3.1.1.-" evidence="5"/>
<dbReference type="PANTHER" id="PTHR43918:SF4">
    <property type="entry name" value="CARBOXYLIC ESTER HYDROLASE"/>
    <property type="match status" value="1"/>
</dbReference>
<dbReference type="PANTHER" id="PTHR43918">
    <property type="entry name" value="ACETYLCHOLINESTERASE"/>
    <property type="match status" value="1"/>
</dbReference>
<keyword evidence="2 5" id="KW-0378">Hydrolase</keyword>
<gene>
    <name evidence="7" type="ORF">FB567DRAFT_39676</name>
</gene>
<evidence type="ECO:0000256" key="2">
    <source>
        <dbReference type="ARBA" id="ARBA00022801"/>
    </source>
</evidence>
<reference evidence="7" key="1">
    <citation type="journal article" date="2021" name="Nat. Commun.">
        <title>Genetic determinants of endophytism in the Arabidopsis root mycobiome.</title>
        <authorList>
            <person name="Mesny F."/>
            <person name="Miyauchi S."/>
            <person name="Thiergart T."/>
            <person name="Pickel B."/>
            <person name="Atanasova L."/>
            <person name="Karlsson M."/>
            <person name="Huettel B."/>
            <person name="Barry K.W."/>
            <person name="Haridas S."/>
            <person name="Chen C."/>
            <person name="Bauer D."/>
            <person name="Andreopoulos W."/>
            <person name="Pangilinan J."/>
            <person name="LaButti K."/>
            <person name="Riley R."/>
            <person name="Lipzen A."/>
            <person name="Clum A."/>
            <person name="Drula E."/>
            <person name="Henrissat B."/>
            <person name="Kohler A."/>
            <person name="Grigoriev I.V."/>
            <person name="Martin F.M."/>
            <person name="Hacquard S."/>
        </authorList>
    </citation>
    <scope>NUCLEOTIDE SEQUENCE</scope>
    <source>
        <strain evidence="7">MPI-SDFR-AT-0120</strain>
    </source>
</reference>
<dbReference type="InterPro" id="IPR019826">
    <property type="entry name" value="Carboxylesterase_B_AS"/>
</dbReference>
<keyword evidence="5" id="KW-0732">Signal</keyword>
<comment type="similarity">
    <text evidence="1 5">Belongs to the type-B carboxylesterase/lipase family.</text>
</comment>
<protein>
    <recommendedName>
        <fullName evidence="5">Carboxylic ester hydrolase</fullName>
        <ecNumber evidence="5">3.1.1.-</ecNumber>
    </recommendedName>
</protein>
<keyword evidence="8" id="KW-1185">Reference proteome</keyword>
<dbReference type="InterPro" id="IPR029058">
    <property type="entry name" value="AB_hydrolase_fold"/>
</dbReference>
<feature type="active site" description="Charge relay system" evidence="4">
    <location>
        <position position="343"/>
    </location>
</feature>
<evidence type="ECO:0000313" key="7">
    <source>
        <dbReference type="EMBL" id="KAH7095779.1"/>
    </source>
</evidence>
<dbReference type="InterPro" id="IPR019819">
    <property type="entry name" value="Carboxylesterase_B_CS"/>
</dbReference>
<feature type="chain" id="PRO_5035487932" description="Carboxylic ester hydrolase" evidence="5">
    <location>
        <begin position="19"/>
        <end position="536"/>
    </location>
</feature>
<evidence type="ECO:0000256" key="4">
    <source>
        <dbReference type="PIRSR" id="PIRSR600997-1"/>
    </source>
</evidence>
<feature type="signal peptide" evidence="5">
    <location>
        <begin position="1"/>
        <end position="18"/>
    </location>
</feature>
<dbReference type="InterPro" id="IPR002018">
    <property type="entry name" value="CarbesteraseB"/>
</dbReference>
<accession>A0A8K0RJS2</accession>
<dbReference type="Gene3D" id="3.40.50.1820">
    <property type="entry name" value="alpha/beta hydrolase"/>
    <property type="match status" value="1"/>
</dbReference>
<dbReference type="PROSITE" id="PS00941">
    <property type="entry name" value="CARBOXYLESTERASE_B_2"/>
    <property type="match status" value="1"/>
</dbReference>
<dbReference type="PRINTS" id="PR00878">
    <property type="entry name" value="CHOLNESTRASE"/>
</dbReference>
<comment type="caution">
    <text evidence="7">The sequence shown here is derived from an EMBL/GenBank/DDBJ whole genome shotgun (WGS) entry which is preliminary data.</text>
</comment>
<dbReference type="PROSITE" id="PS00122">
    <property type="entry name" value="CARBOXYLESTERASE_B_1"/>
    <property type="match status" value="1"/>
</dbReference>
<dbReference type="OrthoDB" id="408631at2759"/>
<feature type="domain" description="Carboxylesterase type B" evidence="6">
    <location>
        <begin position="27"/>
        <end position="483"/>
    </location>
</feature>
<name>A0A8K0RJS2_9PLEO</name>
<dbReference type="InterPro" id="IPR000997">
    <property type="entry name" value="Cholinesterase"/>
</dbReference>
<feature type="active site" description="Acyl-ester intermediate" evidence="4">
    <location>
        <position position="224"/>
    </location>
</feature>
<evidence type="ECO:0000256" key="5">
    <source>
        <dbReference type="RuleBase" id="RU361235"/>
    </source>
</evidence>